<keyword evidence="1" id="KW-0732">Signal</keyword>
<dbReference type="SUPFAM" id="SSF58087">
    <property type="entry name" value="Variant surface glycoprotein (N-terminal domain)"/>
    <property type="match status" value="1"/>
</dbReference>
<name>A0A1J0RA45_9TRYP</name>
<dbReference type="EMBL" id="KX700759">
    <property type="protein sequence ID" value="APD74715.1"/>
    <property type="molecule type" value="Genomic_DNA"/>
</dbReference>
<organism evidence="2">
    <name type="scientific">Trypanosoma brucei</name>
    <dbReference type="NCBI Taxonomy" id="5691"/>
    <lineage>
        <taxon>Eukaryota</taxon>
        <taxon>Discoba</taxon>
        <taxon>Euglenozoa</taxon>
        <taxon>Kinetoplastea</taxon>
        <taxon>Metakinetoplastina</taxon>
        <taxon>Trypanosomatida</taxon>
        <taxon>Trypanosomatidae</taxon>
        <taxon>Trypanosoma</taxon>
    </lineage>
</organism>
<dbReference type="AlphaFoldDB" id="A0A1J0RA45"/>
<dbReference type="VEuPathDB" id="TriTrypDB:Tb427_000282800"/>
<proteinExistence type="predicted"/>
<evidence type="ECO:0000256" key="1">
    <source>
        <dbReference type="SAM" id="SignalP"/>
    </source>
</evidence>
<accession>A0A1J0RA45</accession>
<feature type="signal peptide" evidence="1">
    <location>
        <begin position="1"/>
        <end position="23"/>
    </location>
</feature>
<protein>
    <submittedName>
        <fullName evidence="2">Variant surface glycoprotein 1125.4186</fullName>
    </submittedName>
</protein>
<feature type="chain" id="PRO_5013289277" evidence="1">
    <location>
        <begin position="24"/>
        <end position="501"/>
    </location>
</feature>
<evidence type="ECO:0000313" key="2">
    <source>
        <dbReference type="EMBL" id="APD74715.1"/>
    </source>
</evidence>
<reference evidence="2" key="1">
    <citation type="submission" date="2016-08" db="EMBL/GenBank/DDBJ databases">
        <title>VSG repertoire of Trypanosoma brucei EATRO 1125.</title>
        <authorList>
            <person name="Cross G.A."/>
        </authorList>
    </citation>
    <scope>NUCLEOTIDE SEQUENCE</scope>
    <source>
        <strain evidence="2">EATRO 1125</strain>
    </source>
</reference>
<sequence length="501" mass="53496">MFISISLYVTLLTAPVLHRSATAATQDGVDDAGKKVTDSCGEIRYDLALASLLRRQAAEAPGTVQRLSHNAAALRLAAAAATGHRAAGLRALALMDEQVAQAALSRLGTYSKTLEDGAAALQARAHRLIMYRRLRIKSLTPGTATQAANEQSPAATTVVTTNTAVTKTIKDDANCSIDDLNGGHNVRQGDVRPNEIYKLKMFNDALIKQATITLKAAVKGNPAAGHNAVPANPGFVDDDGTTGNSNYLGALGSASELTETAAEISIFDTATKRGGCKAKATNSHWDSLVTAEVARAVCRALNEQPLNTASILQRSWSDIEADSEIAMLIALQLNQPFDKDANDKGKTKALIKAALGPTSTSFSKDVVEYTTTKDHSFQIGDDKINGNLTDLASGPKAAKILAYLKGKINTEMPESTSKPTTTPSAEVNKCKAITDKNKCKTEDGCALKDEKCVAAEKELQNKRRRRNVLRKQKVILERITAANGKIILANISSFLSIRNWL</sequence>